<reference evidence="2" key="1">
    <citation type="submission" date="2021-01" db="EMBL/GenBank/DDBJ databases">
        <title>Whole genome shotgun sequence of Spirilliplanes yamanashiensis NBRC 15828.</title>
        <authorList>
            <person name="Komaki H."/>
            <person name="Tamura T."/>
        </authorList>
    </citation>
    <scope>NUCLEOTIDE SEQUENCE</scope>
    <source>
        <strain evidence="2">NBRC 15828</strain>
    </source>
</reference>
<dbReference type="EMBL" id="BOOY01000008">
    <property type="protein sequence ID" value="GIJ02185.1"/>
    <property type="molecule type" value="Genomic_DNA"/>
</dbReference>
<evidence type="ECO:0000256" key="1">
    <source>
        <dbReference type="SAM" id="MobiDB-lite"/>
    </source>
</evidence>
<gene>
    <name evidence="2" type="ORF">Sya03_15370</name>
</gene>
<comment type="caution">
    <text evidence="2">The sequence shown here is derived from an EMBL/GenBank/DDBJ whole genome shotgun (WGS) entry which is preliminary data.</text>
</comment>
<feature type="region of interest" description="Disordered" evidence="1">
    <location>
        <begin position="77"/>
        <end position="106"/>
    </location>
</feature>
<proteinExistence type="predicted"/>
<evidence type="ECO:0000313" key="3">
    <source>
        <dbReference type="Proteomes" id="UP000652013"/>
    </source>
</evidence>
<organism evidence="2 3">
    <name type="scientific">Spirilliplanes yamanashiensis</name>
    <dbReference type="NCBI Taxonomy" id="42233"/>
    <lineage>
        <taxon>Bacteria</taxon>
        <taxon>Bacillati</taxon>
        <taxon>Actinomycetota</taxon>
        <taxon>Actinomycetes</taxon>
        <taxon>Micromonosporales</taxon>
        <taxon>Micromonosporaceae</taxon>
        <taxon>Spirilliplanes</taxon>
    </lineage>
</organism>
<accession>A0A8J3Y6G2</accession>
<keyword evidence="3" id="KW-1185">Reference proteome</keyword>
<protein>
    <submittedName>
        <fullName evidence="2">Uncharacterized protein</fullName>
    </submittedName>
</protein>
<sequence>MDPGPGTGDTEIWVDGRRVYRTGAGCPGGLVLDSDLDLGDLTVGAPLTVTLKATSGPVALTVGELLSVSSYKFPPRPATLRPLDADRPADPDGDGENALAVRADPADPNRPVTVMGIWRGQKRISLVTQTPGRLSLTVANRLAAQEDWWDFDQGVRTTAYDGRFLEDGEPFPVTVTPEGMSGDWLVRLER</sequence>
<dbReference type="Proteomes" id="UP000652013">
    <property type="component" value="Unassembled WGS sequence"/>
</dbReference>
<dbReference type="AlphaFoldDB" id="A0A8J3Y6G2"/>
<dbReference type="RefSeq" id="WP_203937490.1">
    <property type="nucleotide sequence ID" value="NZ_BAAAGJ010000019.1"/>
</dbReference>
<evidence type="ECO:0000313" key="2">
    <source>
        <dbReference type="EMBL" id="GIJ02185.1"/>
    </source>
</evidence>
<name>A0A8J3Y6G2_9ACTN</name>